<feature type="compositionally biased region" description="Basic and acidic residues" evidence="1">
    <location>
        <begin position="149"/>
        <end position="160"/>
    </location>
</feature>
<protein>
    <submittedName>
        <fullName evidence="2">Uncharacterized protein</fullName>
    </submittedName>
</protein>
<feature type="compositionally biased region" description="Basic and acidic residues" evidence="1">
    <location>
        <begin position="102"/>
        <end position="114"/>
    </location>
</feature>
<feature type="region of interest" description="Disordered" evidence="1">
    <location>
        <begin position="345"/>
        <end position="364"/>
    </location>
</feature>
<name>A0A1C7MDW2_GRIFR</name>
<feature type="compositionally biased region" description="Basic and acidic residues" evidence="1">
    <location>
        <begin position="126"/>
        <end position="140"/>
    </location>
</feature>
<evidence type="ECO:0000256" key="1">
    <source>
        <dbReference type="SAM" id="MobiDB-lite"/>
    </source>
</evidence>
<dbReference type="Proteomes" id="UP000092993">
    <property type="component" value="Unassembled WGS sequence"/>
</dbReference>
<feature type="region of interest" description="Disordered" evidence="1">
    <location>
        <begin position="418"/>
        <end position="514"/>
    </location>
</feature>
<feature type="compositionally biased region" description="Basic and acidic residues" evidence="1">
    <location>
        <begin position="192"/>
        <end position="201"/>
    </location>
</feature>
<feature type="compositionally biased region" description="Acidic residues" evidence="1">
    <location>
        <begin position="505"/>
        <end position="514"/>
    </location>
</feature>
<feature type="compositionally biased region" description="Basic and acidic residues" evidence="1">
    <location>
        <begin position="273"/>
        <end position="283"/>
    </location>
</feature>
<evidence type="ECO:0000313" key="2">
    <source>
        <dbReference type="EMBL" id="OBZ74556.1"/>
    </source>
</evidence>
<feature type="region of interest" description="Disordered" evidence="1">
    <location>
        <begin position="102"/>
        <end position="315"/>
    </location>
</feature>
<dbReference type="STRING" id="5627.A0A1C7MDW2"/>
<dbReference type="OrthoDB" id="3047765at2759"/>
<feature type="compositionally biased region" description="Basic residues" evidence="1">
    <location>
        <begin position="213"/>
        <end position="222"/>
    </location>
</feature>
<gene>
    <name evidence="2" type="ORF">A0H81_05429</name>
</gene>
<feature type="compositionally biased region" description="Polar residues" evidence="1">
    <location>
        <begin position="439"/>
        <end position="460"/>
    </location>
</feature>
<feature type="compositionally biased region" description="Low complexity" evidence="1">
    <location>
        <begin position="351"/>
        <end position="364"/>
    </location>
</feature>
<sequence length="514" mass="57217">MPCLVCNDISVYLILSNIVAAQWRPVVTFYLFTLYHAPPLLGPSVEVSRAKRIERQQSRFRDRGGIFVPSEHNALLEMFLLVQDSLDLRKLPKRSRLKVLRREEHNRKTEDDGIPRSTTNIKATKPHSDAEHTRESDPKGKKLASNRVRSTENSDHEGCTDKGAMSKRVRTKQDEYDEETSENIKKPRKKEVRASQNERLDTCAGESSITRKCTTRVKKANTKKAQAAPKAQSRNTETQPKGKKKQQQIITALSPIPESLPDTLPKRKATSRSHADISKKTIMPDDEDSDDVPLMTRLPKVPTTAKTNQRKSETLRLDRTSDLSCPEVAEQKISAKTIATLPVSEDDNRTTSKTKGAAKSSSTDAMPHAQVIIPLLSEHNLVSSVEMSSGTAKAANTKSRKRHVKDLVSETIPKDILAGKECPDDRPLKRIKGQPEAGTVQSRSSYSVGTLIQHSESATSKPEVAQKKTQRKLPASYAKRTSGRLKPKPKPRLSLFPSPSFTPDSDADPIDFLS</sequence>
<feature type="compositionally biased region" description="Basic residues" evidence="1">
    <location>
        <begin position="481"/>
        <end position="491"/>
    </location>
</feature>
<organism evidence="2 3">
    <name type="scientific">Grifola frondosa</name>
    <name type="common">Maitake</name>
    <name type="synonym">Polyporus frondosus</name>
    <dbReference type="NCBI Taxonomy" id="5627"/>
    <lineage>
        <taxon>Eukaryota</taxon>
        <taxon>Fungi</taxon>
        <taxon>Dikarya</taxon>
        <taxon>Basidiomycota</taxon>
        <taxon>Agaricomycotina</taxon>
        <taxon>Agaricomycetes</taxon>
        <taxon>Polyporales</taxon>
        <taxon>Grifolaceae</taxon>
        <taxon>Grifola</taxon>
    </lineage>
</organism>
<evidence type="ECO:0000313" key="3">
    <source>
        <dbReference type="Proteomes" id="UP000092993"/>
    </source>
</evidence>
<dbReference type="AlphaFoldDB" id="A0A1C7MDW2"/>
<feature type="compositionally biased region" description="Basic and acidic residues" evidence="1">
    <location>
        <begin position="418"/>
        <end position="428"/>
    </location>
</feature>
<accession>A0A1C7MDW2</accession>
<reference evidence="2 3" key="1">
    <citation type="submission" date="2016-03" db="EMBL/GenBank/DDBJ databases">
        <title>Whole genome sequencing of Grifola frondosa 9006-11.</title>
        <authorList>
            <person name="Min B."/>
            <person name="Park H."/>
            <person name="Kim J.-G."/>
            <person name="Cho H."/>
            <person name="Oh Y.-L."/>
            <person name="Kong W.-S."/>
            <person name="Choi I.-G."/>
        </authorList>
    </citation>
    <scope>NUCLEOTIDE SEQUENCE [LARGE SCALE GENOMIC DNA]</scope>
    <source>
        <strain evidence="2 3">9006-11</strain>
    </source>
</reference>
<comment type="caution">
    <text evidence="2">The sequence shown here is derived from an EMBL/GenBank/DDBJ whole genome shotgun (WGS) entry which is preliminary data.</text>
</comment>
<keyword evidence="3" id="KW-1185">Reference proteome</keyword>
<dbReference type="EMBL" id="LUGG01000005">
    <property type="protein sequence ID" value="OBZ74556.1"/>
    <property type="molecule type" value="Genomic_DNA"/>
</dbReference>
<proteinExistence type="predicted"/>